<accession>A0A0A9AM85</accession>
<organism evidence="2">
    <name type="scientific">Arundo donax</name>
    <name type="common">Giant reed</name>
    <name type="synonym">Donax arundinaceus</name>
    <dbReference type="NCBI Taxonomy" id="35708"/>
    <lineage>
        <taxon>Eukaryota</taxon>
        <taxon>Viridiplantae</taxon>
        <taxon>Streptophyta</taxon>
        <taxon>Embryophyta</taxon>
        <taxon>Tracheophyta</taxon>
        <taxon>Spermatophyta</taxon>
        <taxon>Magnoliopsida</taxon>
        <taxon>Liliopsida</taxon>
        <taxon>Poales</taxon>
        <taxon>Poaceae</taxon>
        <taxon>PACMAD clade</taxon>
        <taxon>Arundinoideae</taxon>
        <taxon>Arundineae</taxon>
        <taxon>Arundo</taxon>
    </lineage>
</organism>
<dbReference type="AlphaFoldDB" id="A0A0A9AM85"/>
<evidence type="ECO:0000256" key="1">
    <source>
        <dbReference type="SAM" id="MobiDB-lite"/>
    </source>
</evidence>
<protein>
    <submittedName>
        <fullName evidence="2">Translation initiation factor, putative</fullName>
    </submittedName>
</protein>
<feature type="region of interest" description="Disordered" evidence="1">
    <location>
        <begin position="19"/>
        <end position="41"/>
    </location>
</feature>
<keyword evidence="2" id="KW-0396">Initiation factor</keyword>
<evidence type="ECO:0000313" key="2">
    <source>
        <dbReference type="EMBL" id="JAD50040.1"/>
    </source>
</evidence>
<proteinExistence type="predicted"/>
<reference evidence="2" key="1">
    <citation type="submission" date="2014-09" db="EMBL/GenBank/DDBJ databases">
        <authorList>
            <person name="Magalhaes I.L.F."/>
            <person name="Oliveira U."/>
            <person name="Santos F.R."/>
            <person name="Vidigal T.H.D.A."/>
            <person name="Brescovit A.D."/>
            <person name="Santos A.J."/>
        </authorList>
    </citation>
    <scope>NUCLEOTIDE SEQUENCE</scope>
    <source>
        <tissue evidence="2">Shoot tissue taken approximately 20 cm above the soil surface</tissue>
    </source>
</reference>
<name>A0A0A9AM85_ARUDO</name>
<feature type="compositionally biased region" description="Low complexity" evidence="1">
    <location>
        <begin position="21"/>
        <end position="40"/>
    </location>
</feature>
<reference evidence="2" key="2">
    <citation type="journal article" date="2015" name="Data Brief">
        <title>Shoot transcriptome of the giant reed, Arundo donax.</title>
        <authorList>
            <person name="Barrero R.A."/>
            <person name="Guerrero F.D."/>
            <person name="Moolhuijzen P."/>
            <person name="Goolsby J.A."/>
            <person name="Tidwell J."/>
            <person name="Bellgard S.E."/>
            <person name="Bellgard M.I."/>
        </authorList>
    </citation>
    <scope>NUCLEOTIDE SEQUENCE</scope>
    <source>
        <tissue evidence="2">Shoot tissue taken approximately 20 cm above the soil surface</tissue>
    </source>
</reference>
<dbReference type="EMBL" id="GBRH01247855">
    <property type="protein sequence ID" value="JAD50040.1"/>
    <property type="molecule type" value="Transcribed_RNA"/>
</dbReference>
<sequence>MSMELGALPRYVLQTYPVPPKRSATAPTTKPPTTSTTSTSEYGPIFAIDNKRDSVSTRINPIRAGLFLKYVSQMLRVEGRRKRTLGAYFFCFFNLYFSCENTVLFPNVELFAINASTISSPLAPSLFIASMSSQDKF</sequence>
<keyword evidence="2" id="KW-0648">Protein biosynthesis</keyword>
<dbReference type="GO" id="GO:0003743">
    <property type="term" value="F:translation initiation factor activity"/>
    <property type="evidence" value="ECO:0007669"/>
    <property type="project" value="UniProtKB-KW"/>
</dbReference>